<protein>
    <recommendedName>
        <fullName evidence="1">Peptidase C1A papain C-terminal domain-containing protein</fullName>
    </recommendedName>
</protein>
<dbReference type="EMBL" id="JACDTQ010002373">
    <property type="protein sequence ID" value="KAF5919298.1"/>
    <property type="molecule type" value="Genomic_DNA"/>
</dbReference>
<gene>
    <name evidence="2" type="ORF">HPG69_002608</name>
</gene>
<dbReference type="Gene3D" id="3.90.70.10">
    <property type="entry name" value="Cysteine proteinases"/>
    <property type="match status" value="1"/>
</dbReference>
<evidence type="ECO:0000313" key="2">
    <source>
        <dbReference type="EMBL" id="KAF5919298.1"/>
    </source>
</evidence>
<dbReference type="Pfam" id="PF00112">
    <property type="entry name" value="Peptidase_C1"/>
    <property type="match status" value="1"/>
</dbReference>
<dbReference type="InterPro" id="IPR038765">
    <property type="entry name" value="Papain-like_cys_pep_sf"/>
</dbReference>
<dbReference type="Proteomes" id="UP000551758">
    <property type="component" value="Unassembled WGS sequence"/>
</dbReference>
<organism evidence="2 3">
    <name type="scientific">Diceros bicornis minor</name>
    <name type="common">South-central black rhinoceros</name>
    <dbReference type="NCBI Taxonomy" id="77932"/>
    <lineage>
        <taxon>Eukaryota</taxon>
        <taxon>Metazoa</taxon>
        <taxon>Chordata</taxon>
        <taxon>Craniata</taxon>
        <taxon>Vertebrata</taxon>
        <taxon>Euteleostomi</taxon>
        <taxon>Mammalia</taxon>
        <taxon>Eutheria</taxon>
        <taxon>Laurasiatheria</taxon>
        <taxon>Perissodactyla</taxon>
        <taxon>Rhinocerotidae</taxon>
        <taxon>Diceros</taxon>
    </lineage>
</organism>
<comment type="caution">
    <text evidence="2">The sequence shown here is derived from an EMBL/GenBank/DDBJ whole genome shotgun (WGS) entry which is preliminary data.</text>
</comment>
<keyword evidence="3" id="KW-1185">Reference proteome</keyword>
<dbReference type="GO" id="GO:0006508">
    <property type="term" value="P:proteolysis"/>
    <property type="evidence" value="ECO:0007669"/>
    <property type="project" value="InterPro"/>
</dbReference>
<dbReference type="AlphaFoldDB" id="A0A7J7EUH8"/>
<reference evidence="2 3" key="1">
    <citation type="journal article" date="2020" name="Mol. Biol. Evol.">
        <title>Interspecific Gene Flow and the Evolution of Specialization in Black and White Rhinoceros.</title>
        <authorList>
            <person name="Moodley Y."/>
            <person name="Westbury M.V."/>
            <person name="Russo I.M."/>
            <person name="Gopalakrishnan S."/>
            <person name="Rakotoarivelo A."/>
            <person name="Olsen R.A."/>
            <person name="Prost S."/>
            <person name="Tunstall T."/>
            <person name="Ryder O.A."/>
            <person name="Dalen L."/>
            <person name="Bruford M.W."/>
        </authorList>
    </citation>
    <scope>NUCLEOTIDE SEQUENCE [LARGE SCALE GENOMIC DNA]</scope>
    <source>
        <strain evidence="2">SBR-YM</strain>
        <tissue evidence="2">Skin</tissue>
    </source>
</reference>
<accession>A0A7J7EUH8</accession>
<feature type="domain" description="Peptidase C1A papain C-terminal" evidence="1">
    <location>
        <begin position="2"/>
        <end position="167"/>
    </location>
</feature>
<dbReference type="InterPro" id="IPR000668">
    <property type="entry name" value="Peptidase_C1A_C"/>
</dbReference>
<sequence>MKTISDQVCIHTHENANMEVPADNLVICCVAWGWMYGGFPSGACNSWTKKGSVSGGFYDSHVGCRPYSIPRCEHHFNGSQPPGYEGEETLPNNKHYSYNFYSVPSCTMITADIYKNGPVEGALPMLADFLQSKPEVQHVTNEMKAGHTICILGWRVENATPYWLAVN</sequence>
<evidence type="ECO:0000259" key="1">
    <source>
        <dbReference type="Pfam" id="PF00112"/>
    </source>
</evidence>
<name>A0A7J7EUH8_DICBM</name>
<dbReference type="SUPFAM" id="SSF54001">
    <property type="entry name" value="Cysteine proteinases"/>
    <property type="match status" value="1"/>
</dbReference>
<proteinExistence type="predicted"/>
<dbReference type="GO" id="GO:0008234">
    <property type="term" value="F:cysteine-type peptidase activity"/>
    <property type="evidence" value="ECO:0007669"/>
    <property type="project" value="InterPro"/>
</dbReference>
<evidence type="ECO:0000313" key="3">
    <source>
        <dbReference type="Proteomes" id="UP000551758"/>
    </source>
</evidence>